<dbReference type="SMART" id="SM00459">
    <property type="entry name" value="Sorb"/>
    <property type="match status" value="1"/>
</dbReference>
<comment type="subcellular location">
    <subcellularLocation>
        <location evidence="2">Cell junction</location>
        <location evidence="2">Focal adhesion</location>
    </subcellularLocation>
    <subcellularLocation>
        <location evidence="1">Cell membrane</location>
    </subcellularLocation>
    <subcellularLocation>
        <location evidence="3">Cytoplasm</location>
    </subcellularLocation>
</comment>
<evidence type="ECO:0000256" key="3">
    <source>
        <dbReference type="ARBA" id="ARBA00004496"/>
    </source>
</evidence>
<organism evidence="15">
    <name type="scientific">Macaca mulatta</name>
    <name type="common">Rhesus macaque</name>
    <dbReference type="NCBI Taxonomy" id="9544"/>
    <lineage>
        <taxon>Eukaryota</taxon>
        <taxon>Metazoa</taxon>
        <taxon>Chordata</taxon>
        <taxon>Craniata</taxon>
        <taxon>Vertebrata</taxon>
        <taxon>Euteleostomi</taxon>
        <taxon>Mammalia</taxon>
        <taxon>Eutheria</taxon>
        <taxon>Euarchontoglires</taxon>
        <taxon>Primates</taxon>
        <taxon>Haplorrhini</taxon>
        <taxon>Catarrhini</taxon>
        <taxon>Cercopithecidae</taxon>
        <taxon>Cercopithecinae</taxon>
        <taxon>Macaca</taxon>
    </lineage>
</organism>
<dbReference type="PRINTS" id="PR00499">
    <property type="entry name" value="P67PHOX"/>
</dbReference>
<feature type="domain" description="SH3" evidence="13">
    <location>
        <begin position="766"/>
        <end position="827"/>
    </location>
</feature>
<feature type="compositionally biased region" description="Low complexity" evidence="12">
    <location>
        <begin position="736"/>
        <end position="756"/>
    </location>
</feature>
<dbReference type="CDD" id="cd11919">
    <property type="entry name" value="SH3_Sorbs1_1"/>
    <property type="match status" value="1"/>
</dbReference>
<dbReference type="Pfam" id="PF07653">
    <property type="entry name" value="SH3_2"/>
    <property type="match status" value="1"/>
</dbReference>
<dbReference type="Pfam" id="PF02208">
    <property type="entry name" value="Sorb"/>
    <property type="match status" value="1"/>
</dbReference>
<dbReference type="SUPFAM" id="SSF50044">
    <property type="entry name" value="SH3-domain"/>
    <property type="match status" value="3"/>
</dbReference>
<evidence type="ECO:0000256" key="2">
    <source>
        <dbReference type="ARBA" id="ARBA00004246"/>
    </source>
</evidence>
<evidence type="ECO:0000256" key="11">
    <source>
        <dbReference type="PROSITE-ProRule" id="PRU00192"/>
    </source>
</evidence>
<evidence type="ECO:0000256" key="12">
    <source>
        <dbReference type="SAM" id="MobiDB-lite"/>
    </source>
</evidence>
<keyword evidence="4 11" id="KW-0728">SH3 domain</keyword>
<dbReference type="AlphaFoldDB" id="H9FNT9"/>
<evidence type="ECO:0000256" key="9">
    <source>
        <dbReference type="ARBA" id="ARBA00022949"/>
    </source>
</evidence>
<dbReference type="InterPro" id="IPR035606">
    <property type="entry name" value="SORBS1_SH3"/>
</dbReference>
<keyword evidence="7" id="KW-0597">Phosphoprotein</keyword>
<dbReference type="Pfam" id="PF14604">
    <property type="entry name" value="SH3_9"/>
    <property type="match status" value="1"/>
</dbReference>
<evidence type="ECO:0000256" key="5">
    <source>
        <dbReference type="ARBA" id="ARBA00022475"/>
    </source>
</evidence>
<feature type="compositionally biased region" description="Polar residues" evidence="12">
    <location>
        <begin position="314"/>
        <end position="327"/>
    </location>
</feature>
<dbReference type="PANTHER" id="PTHR14167">
    <property type="entry name" value="SH3 DOMAIN-CONTAINING"/>
    <property type="match status" value="1"/>
</dbReference>
<dbReference type="PANTHER" id="PTHR14167:SF64">
    <property type="entry name" value="SORBIN AND SH3 DOMAIN-CONTAINING PROTEIN 1"/>
    <property type="match status" value="1"/>
</dbReference>
<dbReference type="EMBL" id="JU332543">
    <property type="protein sequence ID" value="AFE76298.1"/>
    <property type="molecule type" value="mRNA"/>
</dbReference>
<keyword evidence="6" id="KW-0963">Cytoplasm</keyword>
<dbReference type="Gene3D" id="2.30.30.40">
    <property type="entry name" value="SH3 Domains"/>
    <property type="match status" value="3"/>
</dbReference>
<gene>
    <name evidence="15" type="primary">SORBS1</name>
</gene>
<dbReference type="InterPro" id="IPR036028">
    <property type="entry name" value="SH3-like_dom_sf"/>
</dbReference>
<proteinExistence type="evidence at transcript level"/>
<dbReference type="InterPro" id="IPR035610">
    <property type="entry name" value="SORBS1_SH3_1"/>
</dbReference>
<dbReference type="PROSITE" id="PS50831">
    <property type="entry name" value="SOHO"/>
    <property type="match status" value="1"/>
</dbReference>
<feature type="compositionally biased region" description="Basic and acidic residues" evidence="12">
    <location>
        <begin position="387"/>
        <end position="411"/>
    </location>
</feature>
<feature type="region of interest" description="Disordered" evidence="12">
    <location>
        <begin position="282"/>
        <end position="418"/>
    </location>
</feature>
<feature type="domain" description="SH3" evidence="13">
    <location>
        <begin position="586"/>
        <end position="645"/>
    </location>
</feature>
<name>H9FNT9_MACMU</name>
<dbReference type="InterPro" id="IPR003127">
    <property type="entry name" value="SoHo_dom"/>
</dbReference>
<dbReference type="SMART" id="SM00326">
    <property type="entry name" value="SH3"/>
    <property type="match status" value="3"/>
</dbReference>
<dbReference type="InterPro" id="IPR050384">
    <property type="entry name" value="Endophilin_SH3RF"/>
</dbReference>
<dbReference type="PROSITE" id="PS50002">
    <property type="entry name" value="SH3"/>
    <property type="match status" value="3"/>
</dbReference>
<keyword evidence="10" id="KW-0472">Membrane</keyword>
<evidence type="ECO:0000256" key="7">
    <source>
        <dbReference type="ARBA" id="ARBA00022553"/>
    </source>
</evidence>
<protein>
    <submittedName>
        <fullName evidence="15">Sorbin and SH3 domain-containing protein 1 isoform 6</fullName>
    </submittedName>
</protein>
<evidence type="ECO:0000256" key="8">
    <source>
        <dbReference type="ARBA" id="ARBA00022737"/>
    </source>
</evidence>
<feature type="compositionally biased region" description="Polar residues" evidence="12">
    <location>
        <begin position="148"/>
        <end position="166"/>
    </location>
</feature>
<feature type="region of interest" description="Disordered" evidence="12">
    <location>
        <begin position="736"/>
        <end position="764"/>
    </location>
</feature>
<keyword evidence="8" id="KW-0677">Repeat</keyword>
<dbReference type="FunFam" id="2.30.30.40:FF:000004">
    <property type="entry name" value="Sorbin and SH3 domain-containing protein 1 isoform 2"/>
    <property type="match status" value="1"/>
</dbReference>
<feature type="domain" description="SoHo" evidence="14">
    <location>
        <begin position="243"/>
        <end position="346"/>
    </location>
</feature>
<feature type="region of interest" description="Disordered" evidence="12">
    <location>
        <begin position="74"/>
        <end position="181"/>
    </location>
</feature>
<dbReference type="Pfam" id="PF00018">
    <property type="entry name" value="SH3_1"/>
    <property type="match status" value="1"/>
</dbReference>
<dbReference type="GO" id="GO:0005925">
    <property type="term" value="C:focal adhesion"/>
    <property type="evidence" value="ECO:0007669"/>
    <property type="project" value="UniProtKB-SubCell"/>
</dbReference>
<dbReference type="GO" id="GO:0005737">
    <property type="term" value="C:cytoplasm"/>
    <property type="evidence" value="ECO:0007669"/>
    <property type="project" value="UniProtKB-SubCell"/>
</dbReference>
<evidence type="ECO:0000256" key="10">
    <source>
        <dbReference type="ARBA" id="ARBA00023136"/>
    </source>
</evidence>
<dbReference type="GO" id="GO:0005886">
    <property type="term" value="C:plasma membrane"/>
    <property type="evidence" value="ECO:0007669"/>
    <property type="project" value="UniProtKB-SubCell"/>
</dbReference>
<keyword evidence="5" id="KW-1003">Cell membrane</keyword>
<dbReference type="FunFam" id="2.30.30.40:FF:000003">
    <property type="entry name" value="Sorbin and SH3 domain-containing protein 1 isoform 2"/>
    <property type="match status" value="1"/>
</dbReference>
<dbReference type="CDD" id="cd11922">
    <property type="entry name" value="SH3_Sorbs1_2"/>
    <property type="match status" value="1"/>
</dbReference>
<sequence>MSSECDGSSKAVVNGLAPGSNGQDKATADPLRARSISAVKIIPVKTVKNASGLVLPTDMDPTKICTGKGAVTLRASSSYRETPSSSPVSPQETPQHESKPGLEPEPSSADEWRLSSSADANGNAQPSSLAAKGYRSVHPNLPSDKSQDSSPLLNEVSSSLIGTDSQAFPPVSKPSSAYPSTTIVNPTIVLLQHNREQQKRLSSLSDPVSERRVGEQDSAPTQEKPTSPGRAAEKRAKDDSRRVVKSAQDLSDVSMDEVGIPLRNTERSKDWYKTMFKQIHKLNRDTPEENPYFPTYKFPELPEIRQTSEEDNPYTPTYQFPASTPSPKSEDDDSDLYSPRYSFSEDTKSPLSVPRSKSEMSYIDGEKVVKRSATLPLPARSSSLKSSPERNDWEPPDKKVDTRKYRAEPKSIYEYQPGKSSVLTNEKMSSAISPTPEISSETPGYIYSSNFHAVKRESDGAPGDLTSLENERQIYKSVLEGGDIPLQGLSGLKRPSSSASTKDSESPRHFIPADYLESTEEFIRRRHDDKEKLLADQRRLKREQEEADIAARRHTGVIPTHHQFITNERFGDLLNIDDTAKRKSGSEMRPARAKFDFKAQTLKELPLQKGDIVYIYKQIDQNWYEGEHHGRVGIFPRTYIELLPPAEKAQPKKLTPVQVLEYGEAIAKFNFNGDTQVEMSFRKGERITLLRQVDENWYEGRIPGTSRQGIFPITYVDVIKRPLVKNPVDYMDLPFSASPSRSATASPQQPQAQQRRVTPDRSQTSQDLFSYQALYSYIPQNDDELELRDGDIVDVMEKCDDGWFVGTSRRTRQFGTFPGNYVKPLYL</sequence>
<feature type="region of interest" description="Disordered" evidence="12">
    <location>
        <begin position="1"/>
        <end position="31"/>
    </location>
</feature>
<evidence type="ECO:0000256" key="6">
    <source>
        <dbReference type="ARBA" id="ARBA00022490"/>
    </source>
</evidence>
<keyword evidence="9" id="KW-0965">Cell junction</keyword>
<evidence type="ECO:0000313" key="15">
    <source>
        <dbReference type="EMBL" id="AFE76298.1"/>
    </source>
</evidence>
<dbReference type="InterPro" id="IPR001452">
    <property type="entry name" value="SH3_domain"/>
</dbReference>
<dbReference type="FunFam" id="2.30.30.40:FF:000001">
    <property type="entry name" value="Sorbin and SH3 domain-containing protein 1 isoform 2"/>
    <property type="match status" value="1"/>
</dbReference>
<evidence type="ECO:0000256" key="1">
    <source>
        <dbReference type="ARBA" id="ARBA00004236"/>
    </source>
</evidence>
<dbReference type="CDD" id="cd11916">
    <property type="entry name" value="SH3_Sorbs1_3"/>
    <property type="match status" value="1"/>
</dbReference>
<feature type="domain" description="SH3" evidence="13">
    <location>
        <begin position="660"/>
        <end position="721"/>
    </location>
</feature>
<feature type="region of interest" description="Disordered" evidence="12">
    <location>
        <begin position="485"/>
        <end position="509"/>
    </location>
</feature>
<reference evidence="15" key="1">
    <citation type="journal article" date="2014" name="Biol. Direct">
        <title>A new rhesus macaque assembly and annotation for next-generation sequencing analyses.</title>
        <authorList>
            <person name="Zimin A.V."/>
            <person name="Cornish A.S."/>
            <person name="Maudhoo M.D."/>
            <person name="Gibbs R.M."/>
            <person name="Zhang X."/>
            <person name="Pandey S."/>
            <person name="Meehan D.T."/>
            <person name="Wipfler K."/>
            <person name="Bosinger S.E."/>
            <person name="Johnson Z.P."/>
            <person name="Tharp G.K."/>
            <person name="Marcais G."/>
            <person name="Roberts M."/>
            <person name="Ferguson B."/>
            <person name="Fox H.S."/>
            <person name="Treangen T."/>
            <person name="Salzberg S.L."/>
            <person name="Yorke J.A."/>
            <person name="Norgren R.B.Jr."/>
        </authorList>
    </citation>
    <scope>NUCLEOTIDE SEQUENCE</scope>
    <source>
        <tissue evidence="15">Caudate</tissue>
    </source>
</reference>
<feature type="compositionally biased region" description="Polar residues" evidence="12">
    <location>
        <begin position="114"/>
        <end position="128"/>
    </location>
</feature>
<feature type="compositionally biased region" description="Basic and acidic residues" evidence="12">
    <location>
        <begin position="231"/>
        <end position="242"/>
    </location>
</feature>
<dbReference type="PRINTS" id="PR00452">
    <property type="entry name" value="SH3DOMAIN"/>
</dbReference>
<accession>H9FNT9</accession>
<feature type="compositionally biased region" description="Low complexity" evidence="12">
    <location>
        <begin position="76"/>
        <end position="89"/>
    </location>
</feature>
<dbReference type="InterPro" id="IPR035611">
    <property type="entry name" value="SORBS1_SH3_2"/>
</dbReference>
<evidence type="ECO:0000259" key="14">
    <source>
        <dbReference type="PROSITE" id="PS50831"/>
    </source>
</evidence>
<feature type="region of interest" description="Disordered" evidence="12">
    <location>
        <begin position="194"/>
        <end position="256"/>
    </location>
</feature>
<evidence type="ECO:0000259" key="13">
    <source>
        <dbReference type="PROSITE" id="PS50002"/>
    </source>
</evidence>
<evidence type="ECO:0000256" key="4">
    <source>
        <dbReference type="ARBA" id="ARBA00022443"/>
    </source>
</evidence>